<organism evidence="1 2">
    <name type="scientific">Setaria italica</name>
    <name type="common">Foxtail millet</name>
    <name type="synonym">Panicum italicum</name>
    <dbReference type="NCBI Taxonomy" id="4555"/>
    <lineage>
        <taxon>Eukaryota</taxon>
        <taxon>Viridiplantae</taxon>
        <taxon>Streptophyta</taxon>
        <taxon>Embryophyta</taxon>
        <taxon>Tracheophyta</taxon>
        <taxon>Spermatophyta</taxon>
        <taxon>Magnoliopsida</taxon>
        <taxon>Liliopsida</taxon>
        <taxon>Poales</taxon>
        <taxon>Poaceae</taxon>
        <taxon>PACMAD clade</taxon>
        <taxon>Panicoideae</taxon>
        <taxon>Panicodae</taxon>
        <taxon>Paniceae</taxon>
        <taxon>Cenchrinae</taxon>
        <taxon>Setaria</taxon>
    </lineage>
</organism>
<dbReference type="Proteomes" id="UP000004995">
    <property type="component" value="Unassembled WGS sequence"/>
</dbReference>
<dbReference type="HOGENOM" id="CLU_2946074_0_0_1"/>
<keyword evidence="2" id="KW-1185">Reference proteome</keyword>
<evidence type="ECO:0000313" key="1">
    <source>
        <dbReference type="EnsemblPlants" id="KQL08096"/>
    </source>
</evidence>
<protein>
    <submittedName>
        <fullName evidence="1">Uncharacterized protein</fullName>
    </submittedName>
</protein>
<reference evidence="1" key="2">
    <citation type="submission" date="2018-08" db="UniProtKB">
        <authorList>
            <consortium name="EnsemblPlants"/>
        </authorList>
    </citation>
    <scope>IDENTIFICATION</scope>
    <source>
        <strain evidence="1">Yugu1</strain>
    </source>
</reference>
<sequence length="60" mass="6817">MQRSADNIFMYVRESNNLLSEGEKKNRGSTPSVVSYSTSVFTERSSMCNGYTGHLKMIYL</sequence>
<reference evidence="2" key="1">
    <citation type="journal article" date="2012" name="Nat. Biotechnol.">
        <title>Reference genome sequence of the model plant Setaria.</title>
        <authorList>
            <person name="Bennetzen J.L."/>
            <person name="Schmutz J."/>
            <person name="Wang H."/>
            <person name="Percifield R."/>
            <person name="Hawkins J."/>
            <person name="Pontaroli A.C."/>
            <person name="Estep M."/>
            <person name="Feng L."/>
            <person name="Vaughn J.N."/>
            <person name="Grimwood J."/>
            <person name="Jenkins J."/>
            <person name="Barry K."/>
            <person name="Lindquist E."/>
            <person name="Hellsten U."/>
            <person name="Deshpande S."/>
            <person name="Wang X."/>
            <person name="Wu X."/>
            <person name="Mitros T."/>
            <person name="Triplett J."/>
            <person name="Yang X."/>
            <person name="Ye C.Y."/>
            <person name="Mauro-Herrera M."/>
            <person name="Wang L."/>
            <person name="Li P."/>
            <person name="Sharma M."/>
            <person name="Sharma R."/>
            <person name="Ronald P.C."/>
            <person name="Panaud O."/>
            <person name="Kellogg E.A."/>
            <person name="Brutnell T.P."/>
            <person name="Doust A.N."/>
            <person name="Tuskan G.A."/>
            <person name="Rokhsar D."/>
            <person name="Devos K.M."/>
        </authorList>
    </citation>
    <scope>NUCLEOTIDE SEQUENCE [LARGE SCALE GENOMIC DNA]</scope>
    <source>
        <strain evidence="2">cv. Yugu1</strain>
    </source>
</reference>
<dbReference type="EMBL" id="AGNK02003411">
    <property type="status" value="NOT_ANNOTATED_CDS"/>
    <property type="molecule type" value="Genomic_DNA"/>
</dbReference>
<dbReference type="Gramene" id="KQL08096">
    <property type="protein sequence ID" value="KQL08096"/>
    <property type="gene ID" value="SETIT_003672mg"/>
</dbReference>
<accession>K3XP49</accession>
<dbReference type="AlphaFoldDB" id="K3XP49"/>
<dbReference type="InParanoid" id="K3XP49"/>
<evidence type="ECO:0000313" key="2">
    <source>
        <dbReference type="Proteomes" id="UP000004995"/>
    </source>
</evidence>
<dbReference type="EnsemblPlants" id="KQL08096">
    <property type="protein sequence ID" value="KQL08096"/>
    <property type="gene ID" value="SETIT_003672mg"/>
</dbReference>
<name>K3XP49_SETIT</name>
<proteinExistence type="predicted"/>